<feature type="domain" description="Zn(2)-C6 fungal-type" evidence="4">
    <location>
        <begin position="27"/>
        <end position="58"/>
    </location>
</feature>
<dbReference type="GO" id="GO:0008270">
    <property type="term" value="F:zinc ion binding"/>
    <property type="evidence" value="ECO:0007669"/>
    <property type="project" value="InterPro"/>
</dbReference>
<evidence type="ECO:0000256" key="3">
    <source>
        <dbReference type="SAM" id="MobiDB-lite"/>
    </source>
</evidence>
<dbReference type="Pfam" id="PF00172">
    <property type="entry name" value="Zn_clus"/>
    <property type="match status" value="1"/>
</dbReference>
<dbReference type="InterPro" id="IPR036864">
    <property type="entry name" value="Zn2-C6_fun-type_DNA-bd_sf"/>
</dbReference>
<accession>A0A8H6X8Y9</accession>
<dbReference type="AlphaFoldDB" id="A0A8H6X8Y9"/>
<organism evidence="5 6">
    <name type="scientific">Mycena venus</name>
    <dbReference type="NCBI Taxonomy" id="2733690"/>
    <lineage>
        <taxon>Eukaryota</taxon>
        <taxon>Fungi</taxon>
        <taxon>Dikarya</taxon>
        <taxon>Basidiomycota</taxon>
        <taxon>Agaricomycotina</taxon>
        <taxon>Agaricomycetes</taxon>
        <taxon>Agaricomycetidae</taxon>
        <taxon>Agaricales</taxon>
        <taxon>Marasmiineae</taxon>
        <taxon>Mycenaceae</taxon>
        <taxon>Mycena</taxon>
    </lineage>
</organism>
<protein>
    <recommendedName>
        <fullName evidence="4">Zn(2)-C6 fungal-type domain-containing protein</fullName>
    </recommendedName>
</protein>
<comment type="subcellular location">
    <subcellularLocation>
        <location evidence="1">Nucleus</location>
    </subcellularLocation>
</comment>
<evidence type="ECO:0000313" key="6">
    <source>
        <dbReference type="Proteomes" id="UP000620124"/>
    </source>
</evidence>
<dbReference type="PROSITE" id="PS00463">
    <property type="entry name" value="ZN2_CY6_FUNGAL_1"/>
    <property type="match status" value="1"/>
</dbReference>
<name>A0A8H6X8Y9_9AGAR</name>
<dbReference type="GO" id="GO:0000981">
    <property type="term" value="F:DNA-binding transcription factor activity, RNA polymerase II-specific"/>
    <property type="evidence" value="ECO:0007669"/>
    <property type="project" value="InterPro"/>
</dbReference>
<dbReference type="InterPro" id="IPR021858">
    <property type="entry name" value="Fun_TF"/>
</dbReference>
<gene>
    <name evidence="5" type="ORF">MVEN_02117100</name>
</gene>
<evidence type="ECO:0000313" key="5">
    <source>
        <dbReference type="EMBL" id="KAF7336813.1"/>
    </source>
</evidence>
<dbReference type="CDD" id="cd00067">
    <property type="entry name" value="GAL4"/>
    <property type="match status" value="1"/>
</dbReference>
<dbReference type="Gene3D" id="4.10.240.10">
    <property type="entry name" value="Zn(2)-C6 fungal-type DNA-binding domain"/>
    <property type="match status" value="1"/>
</dbReference>
<dbReference type="SMART" id="SM00066">
    <property type="entry name" value="GAL4"/>
    <property type="match status" value="1"/>
</dbReference>
<dbReference type="InterPro" id="IPR001138">
    <property type="entry name" value="Zn2Cys6_DnaBD"/>
</dbReference>
<dbReference type="EMBL" id="JACAZI010000022">
    <property type="protein sequence ID" value="KAF7336813.1"/>
    <property type="molecule type" value="Genomic_DNA"/>
</dbReference>
<sequence length="644" mass="71948">MPAAPKSPQSKKPGAPKAKGAVRAKSGCYTCRIRRKKCDEHQNQDGHCETCVRLRLQCLGFGAKRPEWLRESRNVSEMRDKIKGFLAAQGMIKGHSGAAARGTEQVPFLRLEEDSTPSSSESPPHAHAVALPQRALTTTPATRVRHPRPARLDWRLRLLLAWPAQPPTCVASRLLKARPIALTPTWMNRNPPSRLIEPAPRIQSQAVERFPAMSSSFSSTYTANFDDQDLYYLPIDDDISSTGVPMAAFNFYFTPAKPGGQMDELVTHYVGNVMDARLKMPRASLAAIHAQRATHRSHSFFALQDKDTKHKYNELLQVLQRRGSHTEDDALAAISIISSFLFDGGSGAWREWLDVSYQYACSVFKNRHPREILQNCGETTRFIIKAAIWFDVLAAITTQESPRFLHYIRELYSPETSGIYDPSSPELSMMAVMGCENHIVWALAEASELSVWKREQQARGRLSVPDLVARASNLDKTYLQATPSSPTLPPYGTTADANSNVKTETDIARELSSNIFRSATRVYIRSIVSGDFPHVPEIVEGIDETMGYVRAATAQTQKIYSSVVRSTVFAFFICGALTDNVRVRLEVNENLTLSGEDPSMSTVGNSASIRKLLEGIWHERRAKNSAQTSVRWREVLRDYNLLLV</sequence>
<dbReference type="OrthoDB" id="5419315at2759"/>
<evidence type="ECO:0000256" key="1">
    <source>
        <dbReference type="ARBA" id="ARBA00004123"/>
    </source>
</evidence>
<dbReference type="GO" id="GO:0005634">
    <property type="term" value="C:nucleus"/>
    <property type="evidence" value="ECO:0007669"/>
    <property type="project" value="UniProtKB-SubCell"/>
</dbReference>
<dbReference type="Proteomes" id="UP000620124">
    <property type="component" value="Unassembled WGS sequence"/>
</dbReference>
<keyword evidence="2" id="KW-0539">Nucleus</keyword>
<evidence type="ECO:0000259" key="4">
    <source>
        <dbReference type="PROSITE" id="PS50048"/>
    </source>
</evidence>
<dbReference type="PROSITE" id="PS50048">
    <property type="entry name" value="ZN2_CY6_FUNGAL_2"/>
    <property type="match status" value="1"/>
</dbReference>
<keyword evidence="6" id="KW-1185">Reference proteome</keyword>
<feature type="region of interest" description="Disordered" evidence="3">
    <location>
        <begin position="111"/>
        <end position="144"/>
    </location>
</feature>
<dbReference type="SUPFAM" id="SSF57701">
    <property type="entry name" value="Zn2/Cys6 DNA-binding domain"/>
    <property type="match status" value="1"/>
</dbReference>
<comment type="caution">
    <text evidence="5">The sequence shown here is derived from an EMBL/GenBank/DDBJ whole genome shotgun (WGS) entry which is preliminary data.</text>
</comment>
<dbReference type="PANTHER" id="PTHR37534">
    <property type="entry name" value="TRANSCRIPTIONAL ACTIVATOR PROTEIN UGA3"/>
    <property type="match status" value="1"/>
</dbReference>
<reference evidence="5" key="1">
    <citation type="submission" date="2020-05" db="EMBL/GenBank/DDBJ databases">
        <title>Mycena genomes resolve the evolution of fungal bioluminescence.</title>
        <authorList>
            <person name="Tsai I.J."/>
        </authorList>
    </citation>
    <scope>NUCLEOTIDE SEQUENCE</scope>
    <source>
        <strain evidence="5">CCC161011</strain>
    </source>
</reference>
<dbReference type="PANTHER" id="PTHR37534:SF20">
    <property type="entry name" value="PRO1A C6 ZINK-FINGER PROTEIN"/>
    <property type="match status" value="1"/>
</dbReference>
<dbReference type="Pfam" id="PF11951">
    <property type="entry name" value="Fungal_trans_2"/>
    <property type="match status" value="1"/>
</dbReference>
<proteinExistence type="predicted"/>
<evidence type="ECO:0000256" key="2">
    <source>
        <dbReference type="ARBA" id="ARBA00023242"/>
    </source>
</evidence>